<sequence length="212" mass="22515">MSEDTPTFGGSPPEATNKEPADIEPNMTEAGNTPETGCSSGCPAAASSLKIPPKPQLGLGPRTGPQTRLGPPGMGSGMGPGMRPGMGRCPFAHGRANPRAAAGGYGQVTYAENSSAVYEDATKRNQVLEWDEIQKHVTRESAWMVLNGKVYDITDYLSVHPGGSEILLKFCGRDATKQFMSIHPWVNIQNIIGHRQIGIASSRQAASNSLRP</sequence>
<dbReference type="PANTHER" id="PTHR46237">
    <property type="entry name" value="CYTOCHROME B5 REDUCTASE 4 FAMILY MEMBER"/>
    <property type="match status" value="1"/>
</dbReference>
<dbReference type="VEuPathDB" id="CryptoDB:GNI_113280"/>
<proteinExistence type="inferred from homology"/>
<dbReference type="Pfam" id="PF00173">
    <property type="entry name" value="Cyt-b5"/>
    <property type="match status" value="1"/>
</dbReference>
<dbReference type="OrthoDB" id="260519at2759"/>
<accession>A0A023B3L4</accession>
<evidence type="ECO:0000256" key="4">
    <source>
        <dbReference type="RuleBase" id="RU362121"/>
    </source>
</evidence>
<evidence type="ECO:0000256" key="3">
    <source>
        <dbReference type="ARBA" id="ARBA00023004"/>
    </source>
</evidence>
<dbReference type="Gene3D" id="3.10.120.10">
    <property type="entry name" value="Cytochrome b5-like heme/steroid binding domain"/>
    <property type="match status" value="1"/>
</dbReference>
<name>A0A023B3L4_GRENI</name>
<evidence type="ECO:0000256" key="1">
    <source>
        <dbReference type="ARBA" id="ARBA00022617"/>
    </source>
</evidence>
<organism evidence="7 8">
    <name type="scientific">Gregarina niphandrodes</name>
    <name type="common">Septate eugregarine</name>
    <dbReference type="NCBI Taxonomy" id="110365"/>
    <lineage>
        <taxon>Eukaryota</taxon>
        <taxon>Sar</taxon>
        <taxon>Alveolata</taxon>
        <taxon>Apicomplexa</taxon>
        <taxon>Conoidasida</taxon>
        <taxon>Gregarinasina</taxon>
        <taxon>Eugregarinorida</taxon>
        <taxon>Gregarinidae</taxon>
        <taxon>Gregarina</taxon>
    </lineage>
</organism>
<dbReference type="GO" id="GO:0005737">
    <property type="term" value="C:cytoplasm"/>
    <property type="evidence" value="ECO:0007669"/>
    <property type="project" value="TreeGrafter"/>
</dbReference>
<dbReference type="PANTHER" id="PTHR46237:SF1">
    <property type="entry name" value="CYTOCHROME B5 REDUCTASE 4"/>
    <property type="match status" value="1"/>
</dbReference>
<dbReference type="PROSITE" id="PS50255">
    <property type="entry name" value="CYTOCHROME_B5_2"/>
    <property type="match status" value="1"/>
</dbReference>
<dbReference type="SUPFAM" id="SSF55856">
    <property type="entry name" value="Cytochrome b5-like heme/steroid binding domain"/>
    <property type="match status" value="1"/>
</dbReference>
<feature type="compositionally biased region" description="Low complexity" evidence="5">
    <location>
        <begin position="37"/>
        <end position="48"/>
    </location>
</feature>
<reference evidence="7" key="1">
    <citation type="submission" date="2013-12" db="EMBL/GenBank/DDBJ databases">
        <authorList>
            <person name="Omoto C.K."/>
            <person name="Sibley D."/>
            <person name="Venepally P."/>
            <person name="Hadjithomas M."/>
            <person name="Karamycheva S."/>
            <person name="Brunk B."/>
            <person name="Roos D."/>
            <person name="Caler E."/>
            <person name="Lorenzi H."/>
        </authorList>
    </citation>
    <scope>NUCLEOTIDE SEQUENCE</scope>
</reference>
<evidence type="ECO:0000313" key="7">
    <source>
        <dbReference type="EMBL" id="EZG55429.1"/>
    </source>
</evidence>
<keyword evidence="2 4" id="KW-0479">Metal-binding</keyword>
<dbReference type="eggNOG" id="KOG0536">
    <property type="taxonomic scope" value="Eukaryota"/>
</dbReference>
<dbReference type="InterPro" id="IPR036400">
    <property type="entry name" value="Cyt_B5-like_heme/steroid_sf"/>
</dbReference>
<dbReference type="Proteomes" id="UP000019763">
    <property type="component" value="Unassembled WGS sequence"/>
</dbReference>
<feature type="domain" description="Cytochrome b5 heme-binding" evidence="6">
    <location>
        <begin position="125"/>
        <end position="201"/>
    </location>
</feature>
<feature type="region of interest" description="Disordered" evidence="5">
    <location>
        <begin position="1"/>
        <end position="93"/>
    </location>
</feature>
<evidence type="ECO:0000256" key="2">
    <source>
        <dbReference type="ARBA" id="ARBA00022723"/>
    </source>
</evidence>
<dbReference type="PROSITE" id="PS00191">
    <property type="entry name" value="CYTOCHROME_B5_1"/>
    <property type="match status" value="1"/>
</dbReference>
<dbReference type="RefSeq" id="XP_011131569.1">
    <property type="nucleotide sequence ID" value="XM_011133267.1"/>
</dbReference>
<dbReference type="AlphaFoldDB" id="A0A023B3L4"/>
<dbReference type="GO" id="GO:0004128">
    <property type="term" value="F:cytochrome-b5 reductase activity, acting on NAD(P)H"/>
    <property type="evidence" value="ECO:0007669"/>
    <property type="project" value="TreeGrafter"/>
</dbReference>
<protein>
    <submittedName>
        <fullName evidence="7">Cytochrome protein</fullName>
    </submittedName>
</protein>
<comment type="caution">
    <text evidence="7">The sequence shown here is derived from an EMBL/GenBank/DDBJ whole genome shotgun (WGS) entry which is preliminary data.</text>
</comment>
<dbReference type="InterPro" id="IPR051872">
    <property type="entry name" value="Cytochrome_b5/Flavoprotein_Rdt"/>
</dbReference>
<dbReference type="OMA" id="RDAWTVY"/>
<evidence type="ECO:0000259" key="6">
    <source>
        <dbReference type="PROSITE" id="PS50255"/>
    </source>
</evidence>
<dbReference type="GO" id="GO:0020037">
    <property type="term" value="F:heme binding"/>
    <property type="evidence" value="ECO:0007669"/>
    <property type="project" value="UniProtKB-UniRule"/>
</dbReference>
<feature type="compositionally biased region" description="Gly residues" evidence="5">
    <location>
        <begin position="72"/>
        <end position="84"/>
    </location>
</feature>
<dbReference type="InterPro" id="IPR018506">
    <property type="entry name" value="Cyt_B5_heme-BS"/>
</dbReference>
<evidence type="ECO:0000256" key="5">
    <source>
        <dbReference type="SAM" id="MobiDB-lite"/>
    </source>
</evidence>
<keyword evidence="3 4" id="KW-0408">Iron</keyword>
<dbReference type="InterPro" id="IPR001199">
    <property type="entry name" value="Cyt_B5-like_heme/steroid-bd"/>
</dbReference>
<keyword evidence="1 4" id="KW-0349">Heme</keyword>
<evidence type="ECO:0000313" key="8">
    <source>
        <dbReference type="Proteomes" id="UP000019763"/>
    </source>
</evidence>
<dbReference type="GeneID" id="22913989"/>
<keyword evidence="8" id="KW-1185">Reference proteome</keyword>
<gene>
    <name evidence="7" type="ORF">GNI_113280</name>
</gene>
<dbReference type="EMBL" id="AFNH02000847">
    <property type="protein sequence ID" value="EZG55429.1"/>
    <property type="molecule type" value="Genomic_DNA"/>
</dbReference>
<comment type="similarity">
    <text evidence="4">Belongs to the cytochrome b5 family.</text>
</comment>
<dbReference type="SMART" id="SM01117">
    <property type="entry name" value="Cyt-b5"/>
    <property type="match status" value="1"/>
</dbReference>
<dbReference type="GO" id="GO:0046872">
    <property type="term" value="F:metal ion binding"/>
    <property type="evidence" value="ECO:0007669"/>
    <property type="project" value="UniProtKB-UniRule"/>
</dbReference>
<dbReference type="PRINTS" id="PR00363">
    <property type="entry name" value="CYTOCHROMEB5"/>
</dbReference>